<feature type="transmembrane region" description="Helical" evidence="4">
    <location>
        <begin position="203"/>
        <end position="227"/>
    </location>
</feature>
<dbReference type="GO" id="GO:0016491">
    <property type="term" value="F:oxidoreductase activity"/>
    <property type="evidence" value="ECO:0007669"/>
    <property type="project" value="UniProtKB-KW"/>
</dbReference>
<sequence>MTDPLPRPVPRWLHVWAVLAVAATLVLLAIGQLVTSFGAGMADRVWPTEPWYVFETATDTEKARFKEEFGFFIEHSHRIAAWAVGGLVIVLAVGLLWTEPRKVVLWAALFGLLVLVAGYGEFHRGLMAQKDTPPREVRLPAGPLGTVLAGAALMLGAAVSGLFAGARGAGARVLGAFALIAVMIQGLLGGFRVKLNELVGTDLAAFHGVFAQVVFGLLVTIAVLTVRPTVYTGPAARRLRLWASGLAHLVLLQVVFGALVRHYPLPLSQRLHFLTAFAATAVAVLVLRAVFYDPAARRRAGAFAWALTALLVAQLYLGVEAWMAKFGQYVPPEMVKVTAEGGAIRTLHALVGSGVWAVSLAMAVRLRPVAAPANTLEPNAVWQPEAVSHTTALTPVRGDA</sequence>
<keyword evidence="2" id="KW-0560">Oxidoreductase</keyword>
<feature type="transmembrane region" description="Helical" evidence="4">
    <location>
        <begin position="173"/>
        <end position="191"/>
    </location>
</feature>
<dbReference type="RefSeq" id="WP_171469966.1">
    <property type="nucleotide sequence ID" value="NZ_CP053452.2"/>
</dbReference>
<proteinExistence type="predicted"/>
<dbReference type="PANTHER" id="PTHR35457">
    <property type="entry name" value="HEME A SYNTHASE"/>
    <property type="match status" value="1"/>
</dbReference>
<dbReference type="GO" id="GO:0046872">
    <property type="term" value="F:metal ion binding"/>
    <property type="evidence" value="ECO:0007669"/>
    <property type="project" value="UniProtKB-KW"/>
</dbReference>
<keyword evidence="4" id="KW-0812">Transmembrane</keyword>
<evidence type="ECO:0000256" key="3">
    <source>
        <dbReference type="ARBA" id="ARBA00023004"/>
    </source>
</evidence>
<dbReference type="Proteomes" id="UP000503447">
    <property type="component" value="Chromosome"/>
</dbReference>
<keyword evidence="6" id="KW-1185">Reference proteome</keyword>
<feature type="transmembrane region" description="Helical" evidence="4">
    <location>
        <begin position="343"/>
        <end position="364"/>
    </location>
</feature>
<dbReference type="KEGG" id="ftj:FTUN_1358"/>
<evidence type="ECO:0000256" key="1">
    <source>
        <dbReference type="ARBA" id="ARBA00022723"/>
    </source>
</evidence>
<evidence type="ECO:0000313" key="5">
    <source>
        <dbReference type="EMBL" id="QJW93846.1"/>
    </source>
</evidence>
<feature type="transmembrane region" description="Helical" evidence="4">
    <location>
        <begin position="142"/>
        <end position="166"/>
    </location>
</feature>
<dbReference type="PANTHER" id="PTHR35457:SF1">
    <property type="entry name" value="HEME A SYNTHASE"/>
    <property type="match status" value="1"/>
</dbReference>
<dbReference type="EMBL" id="CP053452">
    <property type="protein sequence ID" value="QJW93846.1"/>
    <property type="molecule type" value="Genomic_DNA"/>
</dbReference>
<dbReference type="AlphaFoldDB" id="A0A6M5YKN8"/>
<keyword evidence="4" id="KW-0472">Membrane</keyword>
<keyword evidence="4" id="KW-1133">Transmembrane helix</keyword>
<protein>
    <recommendedName>
        <fullName evidence="7">Heme A synthase, cytochrome oxidase biogenesis protein Cox15-CtaA</fullName>
    </recommendedName>
</protein>
<feature type="transmembrane region" description="Helical" evidence="4">
    <location>
        <begin position="104"/>
        <end position="122"/>
    </location>
</feature>
<dbReference type="InterPro" id="IPR050450">
    <property type="entry name" value="COX15/CtaA_HemeA_synthase"/>
</dbReference>
<name>A0A6M5YKN8_9BACT</name>
<feature type="transmembrane region" description="Helical" evidence="4">
    <location>
        <begin position="271"/>
        <end position="291"/>
    </location>
</feature>
<evidence type="ECO:0008006" key="7">
    <source>
        <dbReference type="Google" id="ProtNLM"/>
    </source>
</evidence>
<reference evidence="6" key="1">
    <citation type="submission" date="2020-05" db="EMBL/GenBank/DDBJ databases">
        <title>Frigoriglobus tundricola gen. nov., sp. nov., a psychrotolerant cellulolytic planctomycete of the family Gemmataceae with two divergent copies of 16S rRNA gene.</title>
        <authorList>
            <person name="Kulichevskaya I.S."/>
            <person name="Ivanova A.A."/>
            <person name="Naumoff D.G."/>
            <person name="Beletsky A.V."/>
            <person name="Rijpstra W.I.C."/>
            <person name="Sinninghe Damste J.S."/>
            <person name="Mardanov A.V."/>
            <person name="Ravin N.V."/>
            <person name="Dedysh S.N."/>
        </authorList>
    </citation>
    <scope>NUCLEOTIDE SEQUENCE [LARGE SCALE GENOMIC DNA]</scope>
    <source>
        <strain evidence="6">PL17</strain>
    </source>
</reference>
<evidence type="ECO:0000256" key="4">
    <source>
        <dbReference type="SAM" id="Phobius"/>
    </source>
</evidence>
<organism evidence="5 6">
    <name type="scientific">Frigoriglobus tundricola</name>
    <dbReference type="NCBI Taxonomy" id="2774151"/>
    <lineage>
        <taxon>Bacteria</taxon>
        <taxon>Pseudomonadati</taxon>
        <taxon>Planctomycetota</taxon>
        <taxon>Planctomycetia</taxon>
        <taxon>Gemmatales</taxon>
        <taxon>Gemmataceae</taxon>
        <taxon>Frigoriglobus</taxon>
    </lineage>
</organism>
<feature type="transmembrane region" description="Helical" evidence="4">
    <location>
        <begin position="303"/>
        <end position="323"/>
    </location>
</feature>
<feature type="transmembrane region" description="Helical" evidence="4">
    <location>
        <begin position="79"/>
        <end position="97"/>
    </location>
</feature>
<gene>
    <name evidence="5" type="ORF">FTUN_1358</name>
</gene>
<feature type="transmembrane region" description="Helical" evidence="4">
    <location>
        <begin position="239"/>
        <end position="259"/>
    </location>
</feature>
<feature type="transmembrane region" description="Helical" evidence="4">
    <location>
        <begin position="12"/>
        <end position="34"/>
    </location>
</feature>
<accession>A0A6M5YKN8</accession>
<evidence type="ECO:0000313" key="6">
    <source>
        <dbReference type="Proteomes" id="UP000503447"/>
    </source>
</evidence>
<keyword evidence="3" id="KW-0408">Iron</keyword>
<evidence type="ECO:0000256" key="2">
    <source>
        <dbReference type="ARBA" id="ARBA00023002"/>
    </source>
</evidence>
<keyword evidence="1" id="KW-0479">Metal-binding</keyword>